<dbReference type="EMBL" id="JBBHLL010000005">
    <property type="protein sequence ID" value="KAK7833915.1"/>
    <property type="molecule type" value="Genomic_DNA"/>
</dbReference>
<protein>
    <submittedName>
        <fullName evidence="2">Uncharacterized protein</fullName>
    </submittedName>
</protein>
<dbReference type="AlphaFoldDB" id="A0AAW0K3Q9"/>
<feature type="region of interest" description="Disordered" evidence="1">
    <location>
        <begin position="384"/>
        <end position="410"/>
    </location>
</feature>
<gene>
    <name evidence="2" type="ORF">U0070_004896</name>
</gene>
<evidence type="ECO:0000313" key="3">
    <source>
        <dbReference type="Proteomes" id="UP001488838"/>
    </source>
</evidence>
<comment type="caution">
    <text evidence="2">The sequence shown here is derived from an EMBL/GenBank/DDBJ whole genome shotgun (WGS) entry which is preliminary data.</text>
</comment>
<name>A0AAW0K3Q9_MYOGA</name>
<accession>A0AAW0K3Q9</accession>
<reference evidence="2 3" key="1">
    <citation type="journal article" date="2023" name="bioRxiv">
        <title>Conserved and derived expression patterns and positive selection on dental genes reveal complex evolutionary context of ever-growing rodent molars.</title>
        <authorList>
            <person name="Calamari Z.T."/>
            <person name="Song A."/>
            <person name="Cohen E."/>
            <person name="Akter M."/>
            <person name="Roy R.D."/>
            <person name="Hallikas O."/>
            <person name="Christensen M.M."/>
            <person name="Li P."/>
            <person name="Marangoni P."/>
            <person name="Jernvall J."/>
            <person name="Klein O.D."/>
        </authorList>
    </citation>
    <scope>NUCLEOTIDE SEQUENCE [LARGE SCALE GENOMIC DNA]</scope>
    <source>
        <strain evidence="2">V071</strain>
    </source>
</reference>
<proteinExistence type="predicted"/>
<keyword evidence="3" id="KW-1185">Reference proteome</keyword>
<evidence type="ECO:0000313" key="2">
    <source>
        <dbReference type="EMBL" id="KAK7833915.1"/>
    </source>
</evidence>
<sequence>MDFISFVLLGTFEGQNLALIQAGLEFTEFEERGLTISDAKTPTEVTAEGADSPGLPGFQTWLASKESQGKGSTLVALSGWPLPPLPPPQCWAYSPGPQPCDGVTTDGSPVTLSLAISEDWNVLQEIAYTRHKMEVEKLWFFTGHIDSGSYLLSQTSLESAQMCLKLTASSHGALTPPPPPPPVLIRPVMECLELLKTGKGFRSIPSPISRNVSTAQAKWSPSLLIPHAYQPPSFTRPLAESPITTPPRTSAAGSHFFEIQGNRSGGFMGLHIQEQHPCTDQISFLGQESGAEVGRGLDKKAAKLPFKISLLVRRSAGSPKVVVLAFDPSTQEGEMFQVPTIRIMPDILTAKGGFTRGKASRNHFVTVSRDTGAFRKGYSSTNNHELPIVPQVPQGLSEDLSPPPPSVMKC</sequence>
<feature type="compositionally biased region" description="Pro residues" evidence="1">
    <location>
        <begin position="401"/>
        <end position="410"/>
    </location>
</feature>
<evidence type="ECO:0000256" key="1">
    <source>
        <dbReference type="SAM" id="MobiDB-lite"/>
    </source>
</evidence>
<dbReference type="Proteomes" id="UP001488838">
    <property type="component" value="Unassembled WGS sequence"/>
</dbReference>
<organism evidence="2 3">
    <name type="scientific">Myodes glareolus</name>
    <name type="common">Bank vole</name>
    <name type="synonym">Clethrionomys glareolus</name>
    <dbReference type="NCBI Taxonomy" id="447135"/>
    <lineage>
        <taxon>Eukaryota</taxon>
        <taxon>Metazoa</taxon>
        <taxon>Chordata</taxon>
        <taxon>Craniata</taxon>
        <taxon>Vertebrata</taxon>
        <taxon>Euteleostomi</taxon>
        <taxon>Mammalia</taxon>
        <taxon>Eutheria</taxon>
        <taxon>Euarchontoglires</taxon>
        <taxon>Glires</taxon>
        <taxon>Rodentia</taxon>
        <taxon>Myomorpha</taxon>
        <taxon>Muroidea</taxon>
        <taxon>Cricetidae</taxon>
        <taxon>Arvicolinae</taxon>
        <taxon>Myodes</taxon>
    </lineage>
</organism>